<protein>
    <submittedName>
        <fullName evidence="1">Uncharacterized protein</fullName>
    </submittedName>
</protein>
<dbReference type="Proteomes" id="UP000034883">
    <property type="component" value="Chromosome"/>
</dbReference>
<evidence type="ECO:0000313" key="1">
    <source>
        <dbReference type="EMBL" id="AKF07919.1"/>
    </source>
</evidence>
<dbReference type="AlphaFoldDB" id="A0A0F6SG18"/>
<reference evidence="1 2" key="1">
    <citation type="submission" date="2015-03" db="EMBL/GenBank/DDBJ databases">
        <title>Genome assembly of Sandaracinus amylolyticus DSM 53668.</title>
        <authorList>
            <person name="Sharma G."/>
            <person name="Subramanian S."/>
        </authorList>
    </citation>
    <scope>NUCLEOTIDE SEQUENCE [LARGE SCALE GENOMIC DNA]</scope>
    <source>
        <strain evidence="1 2">DSM 53668</strain>
    </source>
</reference>
<dbReference type="EMBL" id="CP011125">
    <property type="protein sequence ID" value="AKF07919.1"/>
    <property type="molecule type" value="Genomic_DNA"/>
</dbReference>
<accession>A0A0F6SG18</accession>
<keyword evidence="2" id="KW-1185">Reference proteome</keyword>
<evidence type="ECO:0000313" key="2">
    <source>
        <dbReference type="Proteomes" id="UP000034883"/>
    </source>
</evidence>
<dbReference type="KEGG" id="samy:DB32_005068"/>
<name>A0A0F6SG18_9BACT</name>
<sequence>MGAGIGRAIGVGTAFSTRVSVTLGIGWRQARERGIQRRARTT</sequence>
<proteinExistence type="predicted"/>
<gene>
    <name evidence="1" type="ORF">DB32_005068</name>
</gene>
<organism evidence="1 2">
    <name type="scientific">Sandaracinus amylolyticus</name>
    <dbReference type="NCBI Taxonomy" id="927083"/>
    <lineage>
        <taxon>Bacteria</taxon>
        <taxon>Pseudomonadati</taxon>
        <taxon>Myxococcota</taxon>
        <taxon>Polyangia</taxon>
        <taxon>Polyangiales</taxon>
        <taxon>Sandaracinaceae</taxon>
        <taxon>Sandaracinus</taxon>
    </lineage>
</organism>